<feature type="region of interest" description="Disordered" evidence="1">
    <location>
        <begin position="51"/>
        <end position="145"/>
    </location>
</feature>
<feature type="compositionally biased region" description="Pro residues" evidence="1">
    <location>
        <begin position="102"/>
        <end position="116"/>
    </location>
</feature>
<dbReference type="GeneID" id="9627077"/>
<feature type="compositionally biased region" description="Polar residues" evidence="1">
    <location>
        <begin position="287"/>
        <end position="305"/>
    </location>
</feature>
<protein>
    <submittedName>
        <fullName evidence="2">Uncharacterized protein</fullName>
    </submittedName>
</protein>
<feature type="compositionally biased region" description="Low complexity" evidence="1">
    <location>
        <begin position="268"/>
        <end position="286"/>
    </location>
</feature>
<dbReference type="RefSeq" id="XP_002957626.1">
    <property type="nucleotide sequence ID" value="XM_002957580.1"/>
</dbReference>
<dbReference type="KEGG" id="vcn:VOLCADRAFT_98731"/>
<evidence type="ECO:0000313" key="2">
    <source>
        <dbReference type="EMBL" id="EFJ41292.1"/>
    </source>
</evidence>
<evidence type="ECO:0000313" key="3">
    <source>
        <dbReference type="Proteomes" id="UP000001058"/>
    </source>
</evidence>
<evidence type="ECO:0000256" key="1">
    <source>
        <dbReference type="SAM" id="MobiDB-lite"/>
    </source>
</evidence>
<name>D8UG52_VOLCA</name>
<proteinExistence type="predicted"/>
<feature type="compositionally biased region" description="Pro residues" evidence="1">
    <location>
        <begin position="256"/>
        <end position="267"/>
    </location>
</feature>
<accession>D8UG52</accession>
<dbReference type="InParanoid" id="D8UG52"/>
<gene>
    <name evidence="2" type="ORF">VOLCADRAFT_98731</name>
</gene>
<sequence>MELEVLWEVPFVRGQQNCTASGKAAQQLQIQVCWKAPFSTWSGAAVSTLSACSQTSPPAPPTTPVQLSPPTDAAAEGVTASGDVRDGCGVNRVPQRPSDIAEPPPLPPPPPPPPSGLAPVEAPPRGLVEGPAHPANVSGVGGDSITSRRTTDGVTALDADAVPQIPSTGSGYDVCAPVYVPYGREMGLRGGGARSAIVVVGSSGVSAGGSDGGGGVGSGTLGNRTLSWALRTAPAGLAAALAHTGDGSLSTASWLQPPPPVKPPPPSRNSVPQQQRPEQQQMLTQQLSESYGSESTVSTLQNMYGGSTGLRPQLQAGTWAAK</sequence>
<organism evidence="3">
    <name type="scientific">Volvox carteri f. nagariensis</name>
    <dbReference type="NCBI Taxonomy" id="3068"/>
    <lineage>
        <taxon>Eukaryota</taxon>
        <taxon>Viridiplantae</taxon>
        <taxon>Chlorophyta</taxon>
        <taxon>core chlorophytes</taxon>
        <taxon>Chlorophyceae</taxon>
        <taxon>CS clade</taxon>
        <taxon>Chlamydomonadales</taxon>
        <taxon>Volvocaceae</taxon>
        <taxon>Volvox</taxon>
    </lineage>
</organism>
<dbReference type="AlphaFoldDB" id="D8UG52"/>
<feature type="region of interest" description="Disordered" evidence="1">
    <location>
        <begin position="248"/>
        <end position="322"/>
    </location>
</feature>
<keyword evidence="3" id="KW-1185">Reference proteome</keyword>
<dbReference type="EMBL" id="GL378397">
    <property type="protein sequence ID" value="EFJ41292.1"/>
    <property type="molecule type" value="Genomic_DNA"/>
</dbReference>
<reference evidence="2 3" key="1">
    <citation type="journal article" date="2010" name="Science">
        <title>Genomic analysis of organismal complexity in the multicellular green alga Volvox carteri.</title>
        <authorList>
            <person name="Prochnik S.E."/>
            <person name="Umen J."/>
            <person name="Nedelcu A.M."/>
            <person name="Hallmann A."/>
            <person name="Miller S.M."/>
            <person name="Nishii I."/>
            <person name="Ferris P."/>
            <person name="Kuo A."/>
            <person name="Mitros T."/>
            <person name="Fritz-Laylin L.K."/>
            <person name="Hellsten U."/>
            <person name="Chapman J."/>
            <person name="Simakov O."/>
            <person name="Rensing S.A."/>
            <person name="Terry A."/>
            <person name="Pangilinan J."/>
            <person name="Kapitonov V."/>
            <person name="Jurka J."/>
            <person name="Salamov A."/>
            <person name="Shapiro H."/>
            <person name="Schmutz J."/>
            <person name="Grimwood J."/>
            <person name="Lindquist E."/>
            <person name="Lucas S."/>
            <person name="Grigoriev I.V."/>
            <person name="Schmitt R."/>
            <person name="Kirk D."/>
            <person name="Rokhsar D.S."/>
        </authorList>
    </citation>
    <scope>NUCLEOTIDE SEQUENCE [LARGE SCALE GENOMIC DNA]</scope>
    <source>
        <strain evidence="3">f. Nagariensis / Eve</strain>
    </source>
</reference>
<dbReference type="Proteomes" id="UP000001058">
    <property type="component" value="Unassembled WGS sequence"/>
</dbReference>